<dbReference type="Pfam" id="PF02397">
    <property type="entry name" value="Bac_transf"/>
    <property type="match status" value="1"/>
</dbReference>
<accession>A0AA37T7M4</accession>
<comment type="caution">
    <text evidence="4">The sequence shown here is derived from an EMBL/GenBank/DDBJ whole genome shotgun (WGS) entry which is preliminary data.</text>
</comment>
<gene>
    <name evidence="4" type="ORF">GCM10007877_05040</name>
</gene>
<evidence type="ECO:0000256" key="2">
    <source>
        <dbReference type="SAM" id="Phobius"/>
    </source>
</evidence>
<dbReference type="InterPro" id="IPR003362">
    <property type="entry name" value="Bact_transf"/>
</dbReference>
<keyword evidence="2" id="KW-1133">Transmembrane helix</keyword>
<feature type="domain" description="Bacterial sugar transferase" evidence="3">
    <location>
        <begin position="26"/>
        <end position="208"/>
    </location>
</feature>
<dbReference type="AlphaFoldDB" id="A0AA37T7M4"/>
<dbReference type="EMBL" id="BSPD01000020">
    <property type="protein sequence ID" value="GLS24790.1"/>
    <property type="molecule type" value="Genomic_DNA"/>
</dbReference>
<dbReference type="PANTHER" id="PTHR30576">
    <property type="entry name" value="COLANIC BIOSYNTHESIS UDP-GLUCOSE LIPID CARRIER TRANSFERASE"/>
    <property type="match status" value="1"/>
</dbReference>
<dbReference type="PANTHER" id="PTHR30576:SF10">
    <property type="entry name" value="SLL5057 PROTEIN"/>
    <property type="match status" value="1"/>
</dbReference>
<proteinExistence type="inferred from homology"/>
<protein>
    <submittedName>
        <fullName evidence="4">Multidrug MFS transporter</fullName>
    </submittedName>
</protein>
<evidence type="ECO:0000256" key="1">
    <source>
        <dbReference type="ARBA" id="ARBA00006464"/>
    </source>
</evidence>
<feature type="transmembrane region" description="Helical" evidence="2">
    <location>
        <begin position="21"/>
        <end position="48"/>
    </location>
</feature>
<evidence type="ECO:0000313" key="4">
    <source>
        <dbReference type="EMBL" id="GLS24790.1"/>
    </source>
</evidence>
<keyword evidence="5" id="KW-1185">Reference proteome</keyword>
<organism evidence="4 5">
    <name type="scientific">Marinibactrum halimedae</name>
    <dbReference type="NCBI Taxonomy" id="1444977"/>
    <lineage>
        <taxon>Bacteria</taxon>
        <taxon>Pseudomonadati</taxon>
        <taxon>Pseudomonadota</taxon>
        <taxon>Gammaproteobacteria</taxon>
        <taxon>Cellvibrionales</taxon>
        <taxon>Cellvibrionaceae</taxon>
        <taxon>Marinibactrum</taxon>
    </lineage>
</organism>
<keyword evidence="2" id="KW-0472">Membrane</keyword>
<sequence>MKTQSLSWSLDAIVFPRFRKLSINIQVIMAITVLVVCAPFLLIVALGIKCTSSGPVIFTQTRIGKNGVYFKFYKFRSMYLKSDPKYVEPGESDRDGLCKKYRQDPRITPLGRIIRKLSIDELPQLINVIKGDMALVGPRPALPSEYNEYKNKMLDRLDVLPGITGLWQVSGRADTTFEHQIELDLNYVKQHSLWMDLKILLLTIPAVIFCRGAY</sequence>
<name>A0AA37T7M4_9GAMM</name>
<dbReference type="Proteomes" id="UP001156870">
    <property type="component" value="Unassembled WGS sequence"/>
</dbReference>
<evidence type="ECO:0000259" key="3">
    <source>
        <dbReference type="Pfam" id="PF02397"/>
    </source>
</evidence>
<comment type="similarity">
    <text evidence="1">Belongs to the bacterial sugar transferase family.</text>
</comment>
<dbReference type="RefSeq" id="WP_232592386.1">
    <property type="nucleotide sequence ID" value="NZ_BSPD01000020.1"/>
</dbReference>
<keyword evidence="2" id="KW-0812">Transmembrane</keyword>
<evidence type="ECO:0000313" key="5">
    <source>
        <dbReference type="Proteomes" id="UP001156870"/>
    </source>
</evidence>
<reference evidence="4 5" key="1">
    <citation type="journal article" date="2014" name="Int. J. Syst. Evol. Microbiol.">
        <title>Complete genome sequence of Corynebacterium casei LMG S-19264T (=DSM 44701T), isolated from a smear-ripened cheese.</title>
        <authorList>
            <consortium name="US DOE Joint Genome Institute (JGI-PGF)"/>
            <person name="Walter F."/>
            <person name="Albersmeier A."/>
            <person name="Kalinowski J."/>
            <person name="Ruckert C."/>
        </authorList>
    </citation>
    <scope>NUCLEOTIDE SEQUENCE [LARGE SCALE GENOMIC DNA]</scope>
    <source>
        <strain evidence="4 5">NBRC 110095</strain>
    </source>
</reference>
<dbReference type="GO" id="GO:0016780">
    <property type="term" value="F:phosphotransferase activity, for other substituted phosphate groups"/>
    <property type="evidence" value="ECO:0007669"/>
    <property type="project" value="TreeGrafter"/>
</dbReference>